<keyword evidence="2" id="KW-0812">Transmembrane</keyword>
<feature type="region of interest" description="Disordered" evidence="1">
    <location>
        <begin position="107"/>
        <end position="155"/>
    </location>
</feature>
<feature type="transmembrane region" description="Helical" evidence="2">
    <location>
        <begin position="6"/>
        <end position="25"/>
    </location>
</feature>
<name>A0ABV4UJX8_9MICC</name>
<sequence length="155" mass="16740">MSDQWTLVAAGLFGLFLFVGGVLAYRGTYRAWLVLKGAFLPGWIGLSGLYLGLALMMVPFIGPVLDSAPPLLVLVFAAVFFLSMVVGLLAVFWLPGFLLPGWVKDSRARQRRGEDRYSRDMRPGGALHGRLSDDPRTPVPPPAGGGGRPEGENRA</sequence>
<evidence type="ECO:0000313" key="4">
    <source>
        <dbReference type="Proteomes" id="UP001575652"/>
    </source>
</evidence>
<dbReference type="EMBL" id="JBHDLJ010000003">
    <property type="protein sequence ID" value="MFB0833885.1"/>
    <property type="molecule type" value="Genomic_DNA"/>
</dbReference>
<keyword evidence="2" id="KW-1133">Transmembrane helix</keyword>
<protein>
    <submittedName>
        <fullName evidence="3">Uncharacterized protein</fullName>
    </submittedName>
</protein>
<comment type="caution">
    <text evidence="3">The sequence shown here is derived from an EMBL/GenBank/DDBJ whole genome shotgun (WGS) entry which is preliminary data.</text>
</comment>
<feature type="transmembrane region" description="Helical" evidence="2">
    <location>
        <begin position="37"/>
        <end position="61"/>
    </location>
</feature>
<evidence type="ECO:0000256" key="2">
    <source>
        <dbReference type="SAM" id="Phobius"/>
    </source>
</evidence>
<keyword evidence="2" id="KW-0472">Membrane</keyword>
<keyword evidence="4" id="KW-1185">Reference proteome</keyword>
<feature type="transmembrane region" description="Helical" evidence="2">
    <location>
        <begin position="73"/>
        <end position="103"/>
    </location>
</feature>
<dbReference type="RefSeq" id="WP_373971063.1">
    <property type="nucleotide sequence ID" value="NZ_JBHDLJ010000003.1"/>
</dbReference>
<reference evidence="3 4" key="1">
    <citation type="submission" date="2024-09" db="EMBL/GenBank/DDBJ databases">
        <authorList>
            <person name="Salinas-Garcia M.A."/>
            <person name="Prieme A."/>
        </authorList>
    </citation>
    <scope>NUCLEOTIDE SEQUENCE [LARGE SCALE GENOMIC DNA]</scope>
    <source>
        <strain evidence="3 4">DSM 21081</strain>
    </source>
</reference>
<evidence type="ECO:0000313" key="3">
    <source>
        <dbReference type="EMBL" id="MFB0833885.1"/>
    </source>
</evidence>
<gene>
    <name evidence="3" type="ORF">ACETWP_04725</name>
</gene>
<proteinExistence type="predicted"/>
<dbReference type="Proteomes" id="UP001575652">
    <property type="component" value="Unassembled WGS sequence"/>
</dbReference>
<organism evidence="3 4">
    <name type="scientific">Arthrobacter halodurans</name>
    <dbReference type="NCBI Taxonomy" id="516699"/>
    <lineage>
        <taxon>Bacteria</taxon>
        <taxon>Bacillati</taxon>
        <taxon>Actinomycetota</taxon>
        <taxon>Actinomycetes</taxon>
        <taxon>Micrococcales</taxon>
        <taxon>Micrococcaceae</taxon>
        <taxon>Arthrobacter</taxon>
    </lineage>
</organism>
<evidence type="ECO:0000256" key="1">
    <source>
        <dbReference type="SAM" id="MobiDB-lite"/>
    </source>
</evidence>
<accession>A0ABV4UJX8</accession>
<feature type="compositionally biased region" description="Basic and acidic residues" evidence="1">
    <location>
        <begin position="107"/>
        <end position="122"/>
    </location>
</feature>